<accession>A0A8J6UI41</accession>
<dbReference type="InterPro" id="IPR013783">
    <property type="entry name" value="Ig-like_fold"/>
</dbReference>
<dbReference type="AlphaFoldDB" id="A0A8J6UI41"/>
<comment type="caution">
    <text evidence="1">The sequence shown here is derived from an EMBL/GenBank/DDBJ whole genome shotgun (WGS) entry which is preliminary data.</text>
</comment>
<sequence length="120" mass="13774">MYYRCCFILFCLVVANCDDIIEVDDITDRNVTVLAPTESSVVTGKQIIFTWEKIEEAESFHLQVATPTFSNASQVMVDTLVKGNFFTKDTLVDANYEWRVRAENSGYQTPYTYTRFIVSN</sequence>
<evidence type="ECO:0000313" key="1">
    <source>
        <dbReference type="EMBL" id="MBD0833791.1"/>
    </source>
</evidence>
<evidence type="ECO:0000313" key="2">
    <source>
        <dbReference type="Proteomes" id="UP000600588"/>
    </source>
</evidence>
<gene>
    <name evidence="1" type="ORF">ICJ83_16800</name>
</gene>
<keyword evidence="2" id="KW-1185">Reference proteome</keyword>
<dbReference type="Gene3D" id="2.60.40.10">
    <property type="entry name" value="Immunoglobulins"/>
    <property type="match status" value="1"/>
</dbReference>
<name>A0A8J6UI41_9FLAO</name>
<organism evidence="1 2">
    <name type="scientific">Aestuariibaculum sediminum</name>
    <dbReference type="NCBI Taxonomy" id="2770637"/>
    <lineage>
        <taxon>Bacteria</taxon>
        <taxon>Pseudomonadati</taxon>
        <taxon>Bacteroidota</taxon>
        <taxon>Flavobacteriia</taxon>
        <taxon>Flavobacteriales</taxon>
        <taxon>Flavobacteriaceae</taxon>
    </lineage>
</organism>
<dbReference type="EMBL" id="JACVXB010000018">
    <property type="protein sequence ID" value="MBD0833791.1"/>
    <property type="molecule type" value="Genomic_DNA"/>
</dbReference>
<reference evidence="1 2" key="1">
    <citation type="submission" date="2020-09" db="EMBL/GenBank/DDBJ databases">
        <title>TT11 complete genome.</title>
        <authorList>
            <person name="Wu Z."/>
        </authorList>
    </citation>
    <scope>NUCLEOTIDE SEQUENCE [LARGE SCALE GENOMIC DNA]</scope>
    <source>
        <strain evidence="1 2">TT11</strain>
    </source>
</reference>
<dbReference type="Proteomes" id="UP000600588">
    <property type="component" value="Unassembled WGS sequence"/>
</dbReference>
<dbReference type="RefSeq" id="WP_188231570.1">
    <property type="nucleotide sequence ID" value="NZ_JACVXB010000018.1"/>
</dbReference>
<protein>
    <recommendedName>
        <fullName evidence="3">Fibronectin type-III domain-containing protein</fullName>
    </recommendedName>
</protein>
<evidence type="ECO:0008006" key="3">
    <source>
        <dbReference type="Google" id="ProtNLM"/>
    </source>
</evidence>
<proteinExistence type="predicted"/>